<dbReference type="STRING" id="1055723.SAMN05216293_3649"/>
<gene>
    <name evidence="1" type="ORF">SAMN04487891_11088</name>
    <name evidence="2" type="ORF">SAMN05216293_3649</name>
</gene>
<sequence length="122" mass="13856">MFFTVVIIMIGHDIVPHSDLTDLSVTEDLTVGPQSVESEHLELSHIFEHFKHSKNERNLDYVLGKVQDIEPKVLTNLVQLSIDWDLYILWCPNQKQFHFGKNPEIPSSITSSVSSLRGPPSC</sequence>
<dbReference type="Proteomes" id="UP000198940">
    <property type="component" value="Unassembled WGS sequence"/>
</dbReference>
<organism evidence="2 3">
    <name type="scientific">Flagellimonas taeanensis</name>
    <dbReference type="NCBI Taxonomy" id="1005926"/>
    <lineage>
        <taxon>Bacteria</taxon>
        <taxon>Pseudomonadati</taxon>
        <taxon>Bacteroidota</taxon>
        <taxon>Flavobacteriia</taxon>
        <taxon>Flavobacteriales</taxon>
        <taxon>Flavobacteriaceae</taxon>
        <taxon>Flagellimonas</taxon>
    </lineage>
</organism>
<dbReference type="EMBL" id="FOKU01000010">
    <property type="protein sequence ID" value="SFC39123.1"/>
    <property type="molecule type" value="Genomic_DNA"/>
</dbReference>
<accession>A0A1M7BBC1</accession>
<reference evidence="2 3" key="1">
    <citation type="submission" date="2016-11" db="EMBL/GenBank/DDBJ databases">
        <authorList>
            <person name="Varghese N."/>
            <person name="Submissions S."/>
        </authorList>
    </citation>
    <scope>NUCLEOTIDE SEQUENCE [LARGE SCALE GENOMIC DNA]</scope>
    <source>
        <strain evidence="2 3">CGMCC 1.12174</strain>
        <strain evidence="1 4">DSM 26351</strain>
    </source>
</reference>
<dbReference type="EMBL" id="FRAT01000011">
    <property type="protein sequence ID" value="SHL52176.1"/>
    <property type="molecule type" value="Genomic_DNA"/>
</dbReference>
<evidence type="ECO:0000313" key="2">
    <source>
        <dbReference type="EMBL" id="SHL52176.1"/>
    </source>
</evidence>
<comment type="caution">
    <text evidence="2">The sequence shown here is derived from an EMBL/GenBank/DDBJ whole genome shotgun (WGS) entry which is preliminary data.</text>
</comment>
<proteinExistence type="predicted"/>
<dbReference type="Proteomes" id="UP000184031">
    <property type="component" value="Unassembled WGS sequence"/>
</dbReference>
<evidence type="ECO:0000313" key="4">
    <source>
        <dbReference type="Proteomes" id="UP000198940"/>
    </source>
</evidence>
<name>A0A1M7BBC1_9FLAO</name>
<evidence type="ECO:0000313" key="3">
    <source>
        <dbReference type="Proteomes" id="UP000184031"/>
    </source>
</evidence>
<evidence type="ECO:0000313" key="1">
    <source>
        <dbReference type="EMBL" id="SFC39123.1"/>
    </source>
</evidence>
<keyword evidence="4" id="KW-1185">Reference proteome</keyword>
<protein>
    <submittedName>
        <fullName evidence="2">Uncharacterized protein</fullName>
    </submittedName>
</protein>
<dbReference type="AlphaFoldDB" id="A0A1M7BBC1"/>